<protein>
    <submittedName>
        <fullName evidence="1">Uncharacterized protein</fullName>
    </submittedName>
</protein>
<evidence type="ECO:0000313" key="2">
    <source>
        <dbReference type="Proteomes" id="UP000812287"/>
    </source>
</evidence>
<name>A0A9P7W1P1_9AGAR</name>
<reference evidence="1" key="1">
    <citation type="submission" date="2020-11" db="EMBL/GenBank/DDBJ databases">
        <title>Adaptations for nitrogen fixation in a non-lichenized fungal sporocarp promotes dispersal by wood-feeding termites.</title>
        <authorList>
            <consortium name="DOE Joint Genome Institute"/>
            <person name="Koch R.A."/>
            <person name="Yoon G."/>
            <person name="Arayal U."/>
            <person name="Lail K."/>
            <person name="Amirebrahimi M."/>
            <person name="Labutti K."/>
            <person name="Lipzen A."/>
            <person name="Riley R."/>
            <person name="Barry K."/>
            <person name="Henrissat B."/>
            <person name="Grigoriev I.V."/>
            <person name="Herr J.R."/>
            <person name="Aime M.C."/>
        </authorList>
    </citation>
    <scope>NUCLEOTIDE SEQUENCE</scope>
    <source>
        <strain evidence="1">MCA 3950</strain>
    </source>
</reference>
<dbReference type="Proteomes" id="UP000812287">
    <property type="component" value="Unassembled WGS sequence"/>
</dbReference>
<dbReference type="GeneID" id="66098911"/>
<dbReference type="OrthoDB" id="5327923at2759"/>
<comment type="caution">
    <text evidence="1">The sequence shown here is derived from an EMBL/GenBank/DDBJ whole genome shotgun (WGS) entry which is preliminary data.</text>
</comment>
<gene>
    <name evidence="1" type="ORF">BT62DRAFT_1000194</name>
</gene>
<dbReference type="RefSeq" id="XP_043044454.1">
    <property type="nucleotide sequence ID" value="XM_043176624.1"/>
</dbReference>
<organism evidence="1 2">
    <name type="scientific">Guyanagaster necrorhizus</name>
    <dbReference type="NCBI Taxonomy" id="856835"/>
    <lineage>
        <taxon>Eukaryota</taxon>
        <taxon>Fungi</taxon>
        <taxon>Dikarya</taxon>
        <taxon>Basidiomycota</taxon>
        <taxon>Agaricomycotina</taxon>
        <taxon>Agaricomycetes</taxon>
        <taxon>Agaricomycetidae</taxon>
        <taxon>Agaricales</taxon>
        <taxon>Marasmiineae</taxon>
        <taxon>Physalacriaceae</taxon>
        <taxon>Guyanagaster</taxon>
    </lineage>
</organism>
<proteinExistence type="predicted"/>
<dbReference type="EMBL" id="MU250525">
    <property type="protein sequence ID" value="KAG7450954.1"/>
    <property type="molecule type" value="Genomic_DNA"/>
</dbReference>
<dbReference type="AlphaFoldDB" id="A0A9P7W1P1"/>
<sequence>MLANEAQVYDSLPRYLKKTWSGYHYMEEAEYDGSGTNPLPAVVSQCYGYYVLADPKDQEIFSSLLLVEECGEPIQTTKLEACDRELIFSFAVRLQHAGFVQGSIAQ</sequence>
<accession>A0A9P7W1P1</accession>
<keyword evidence="2" id="KW-1185">Reference proteome</keyword>
<evidence type="ECO:0000313" key="1">
    <source>
        <dbReference type="EMBL" id="KAG7450954.1"/>
    </source>
</evidence>